<dbReference type="InterPro" id="IPR001712">
    <property type="entry name" value="T3SS_FHIPEP"/>
</dbReference>
<dbReference type="GO" id="GO:0044780">
    <property type="term" value="P:bacterial-type flagellum assembly"/>
    <property type="evidence" value="ECO:0007669"/>
    <property type="project" value="InterPro"/>
</dbReference>
<comment type="similarity">
    <text evidence="2 7">Belongs to the FHIPEP (flagella/HR/invasion proteins export pore) family.</text>
</comment>
<proteinExistence type="inferred from homology"/>
<dbReference type="OrthoDB" id="9759185at2"/>
<evidence type="ECO:0000256" key="3">
    <source>
        <dbReference type="ARBA" id="ARBA00022475"/>
    </source>
</evidence>
<keyword evidence="7" id="KW-1006">Bacterial flagellum protein export</keyword>
<organism evidence="8 9">
    <name type="scientific">Sandarakinorhabdus fusca</name>
    <dbReference type="NCBI Taxonomy" id="1439888"/>
    <lineage>
        <taxon>Bacteria</taxon>
        <taxon>Pseudomonadati</taxon>
        <taxon>Pseudomonadota</taxon>
        <taxon>Alphaproteobacteria</taxon>
        <taxon>Sphingomonadales</taxon>
        <taxon>Sphingosinicellaceae</taxon>
        <taxon>Sandarakinorhabdus</taxon>
    </lineage>
</organism>
<comment type="subcellular location">
    <subcellularLocation>
        <location evidence="1 7">Cell membrane</location>
        <topology evidence="1 7">Multi-pass membrane protein</topology>
    </subcellularLocation>
</comment>
<evidence type="ECO:0000256" key="4">
    <source>
        <dbReference type="ARBA" id="ARBA00022692"/>
    </source>
</evidence>
<keyword evidence="8" id="KW-0282">Flagellum</keyword>
<keyword evidence="7" id="KW-0653">Protein transport</keyword>
<dbReference type="GO" id="GO:0009306">
    <property type="term" value="P:protein secretion"/>
    <property type="evidence" value="ECO:0007669"/>
    <property type="project" value="InterPro"/>
</dbReference>
<gene>
    <name evidence="7 8" type="primary">flhA</name>
    <name evidence="8" type="ORF">F3168_00495</name>
</gene>
<comment type="function">
    <text evidence="7">Required for formation of the rod structure of the flagellar apparatus. Together with FliI and FliH, may constitute the export apparatus of flagellin.</text>
</comment>
<comment type="caution">
    <text evidence="8">The sequence shown here is derived from an EMBL/GenBank/DDBJ whole genome shotgun (WGS) entry which is preliminary data.</text>
</comment>
<dbReference type="InterPro" id="IPR006301">
    <property type="entry name" value="FlhA"/>
</dbReference>
<dbReference type="InterPro" id="IPR025505">
    <property type="entry name" value="FHIPEP_CS"/>
</dbReference>
<keyword evidence="4 7" id="KW-0812">Transmembrane</keyword>
<dbReference type="Proteomes" id="UP000481327">
    <property type="component" value="Unassembled WGS sequence"/>
</dbReference>
<keyword evidence="8" id="KW-0969">Cilium</keyword>
<dbReference type="Pfam" id="PF00771">
    <property type="entry name" value="FHIPEP"/>
    <property type="match status" value="1"/>
</dbReference>
<keyword evidence="8" id="KW-0966">Cell projection</keyword>
<dbReference type="InterPro" id="IPR042194">
    <property type="entry name" value="FHIPEP_1"/>
</dbReference>
<dbReference type="EMBL" id="WIOL01000001">
    <property type="protein sequence ID" value="MQT15744.1"/>
    <property type="molecule type" value="Genomic_DNA"/>
</dbReference>
<keyword evidence="7" id="KW-1005">Bacterial flagellum biogenesis</keyword>
<reference evidence="8 9" key="1">
    <citation type="submission" date="2019-09" db="EMBL/GenBank/DDBJ databases">
        <title>Polymorphobacter sp. isolated from a lake in China.</title>
        <authorList>
            <person name="Liu Z."/>
        </authorList>
    </citation>
    <scope>NUCLEOTIDE SEQUENCE [LARGE SCALE GENOMIC DNA]</scope>
    <source>
        <strain evidence="8 9">D40P</strain>
    </source>
</reference>
<keyword evidence="3 7" id="KW-1003">Cell membrane</keyword>
<dbReference type="Gene3D" id="1.10.8.540">
    <property type="entry name" value="FHIPEP family, domain 3"/>
    <property type="match status" value="1"/>
</dbReference>
<evidence type="ECO:0000256" key="6">
    <source>
        <dbReference type="ARBA" id="ARBA00023136"/>
    </source>
</evidence>
<dbReference type="PIRSF" id="PIRSF005419">
    <property type="entry name" value="FlhA"/>
    <property type="match status" value="1"/>
</dbReference>
<evidence type="ECO:0000256" key="1">
    <source>
        <dbReference type="ARBA" id="ARBA00004651"/>
    </source>
</evidence>
<dbReference type="InterPro" id="IPR042193">
    <property type="entry name" value="FHIPEP_3"/>
</dbReference>
<keyword evidence="9" id="KW-1185">Reference proteome</keyword>
<protein>
    <recommendedName>
        <fullName evidence="7">Flagellar biosynthesis protein FlhA</fullName>
    </recommendedName>
</protein>
<feature type="transmembrane region" description="Helical" evidence="7">
    <location>
        <begin position="200"/>
        <end position="220"/>
    </location>
</feature>
<name>A0A7C9KKP2_9SPHN</name>
<feature type="transmembrane region" description="Helical" evidence="7">
    <location>
        <begin position="12"/>
        <end position="31"/>
    </location>
</feature>
<dbReference type="AlphaFoldDB" id="A0A7C9KKP2"/>
<dbReference type="RefSeq" id="WP_152576216.1">
    <property type="nucleotide sequence ID" value="NZ_WEFI01000001.1"/>
</dbReference>
<dbReference type="PANTHER" id="PTHR30161:SF1">
    <property type="entry name" value="FLAGELLAR BIOSYNTHESIS PROTEIN FLHA-RELATED"/>
    <property type="match status" value="1"/>
</dbReference>
<evidence type="ECO:0000256" key="2">
    <source>
        <dbReference type="ARBA" id="ARBA00008835"/>
    </source>
</evidence>
<dbReference type="PRINTS" id="PR00949">
    <property type="entry name" value="TYPE3IMAPROT"/>
</dbReference>
<dbReference type="PANTHER" id="PTHR30161">
    <property type="entry name" value="FLAGELLAR EXPORT PROTEIN, MEMBRANE FLHA SUBUNIT-RELATED"/>
    <property type="match status" value="1"/>
</dbReference>
<evidence type="ECO:0000256" key="7">
    <source>
        <dbReference type="RuleBase" id="RU364093"/>
    </source>
</evidence>
<evidence type="ECO:0000256" key="5">
    <source>
        <dbReference type="ARBA" id="ARBA00022989"/>
    </source>
</evidence>
<dbReference type="NCBIfam" id="TIGR01398">
    <property type="entry name" value="FlhA"/>
    <property type="match status" value="1"/>
</dbReference>
<keyword evidence="7" id="KW-0813">Transport</keyword>
<evidence type="ECO:0000313" key="8">
    <source>
        <dbReference type="EMBL" id="MQT15744.1"/>
    </source>
</evidence>
<feature type="transmembrane region" description="Helical" evidence="7">
    <location>
        <begin position="37"/>
        <end position="55"/>
    </location>
</feature>
<evidence type="ECO:0000313" key="9">
    <source>
        <dbReference type="Proteomes" id="UP000481327"/>
    </source>
</evidence>
<feature type="transmembrane region" description="Helical" evidence="7">
    <location>
        <begin position="114"/>
        <end position="132"/>
    </location>
</feature>
<dbReference type="InterPro" id="IPR042196">
    <property type="entry name" value="FHIPEP_4"/>
</dbReference>
<dbReference type="GO" id="GO:0005886">
    <property type="term" value="C:plasma membrane"/>
    <property type="evidence" value="ECO:0007669"/>
    <property type="project" value="UniProtKB-SubCell"/>
</dbReference>
<comment type="caution">
    <text evidence="7">Lacks conserved residue(s) required for the propagation of feature annotation.</text>
</comment>
<keyword evidence="6 7" id="KW-0472">Membrane</keyword>
<sequence length="718" mass="73490">MAGLALRFDPRAALLPVAILLLVLLMVVPLPAVLLDLFFILNIGVSLIVLMVAINTRKPLDFSAFPTVLLFATLLRLSLNVASTRVVLVHGHEGTSAAGHVIEAFGAFLVGGDYVVGIFVFAVLMIINLVVITKGAGRVSEVAARFTLDALPGKQMAIDADLNAGLLTADEARARRLEVTTEADFHGSMDGASKFVKGDAVAGVLILAINIVGGLILGTVQHGLGIGEAARVYLLLAIGDGLVAQVPALLLSIAAAMVVTRVGSEQDLAGQVTSQFSGAGNWLPVAVILALLALLPGMPALVILPAAAGAGLIAWRLRTPAVRAVSEATEAAPTTIDWAEVSDTAAASLDIGFGLVPMVDEGRGAPLMARITGIRRQLSKALGFVLPPVRVRDDLALSPFAYRIAIGGVTVGEDLAFPDDVLAIEAGPVSAAIEGRPVTDPAFGLPARWIAPEEADLATAAGYTVVDAASVIGTHLNHLLSIHAHRLIGQDEVQALLDTLAEQAPALAGALVPKLLPLATVTGVFQRLVEEGVPVRDTRAIVSALVNNAARSPDPAELTEIIRPALGAAIVQTLAGLREPVAAIALDPGLEGLLANAVRAAGGSAWPFDPDLGARVGEAVSAAAAPLVAEGRRFAIVTVPLVRRPLWALLRVRLPQPVVLAFSEIPDDRTIDVVAIVGGADAAGVPGGADAAGVPGGADAAGIRGGADASQPQLVAGD</sequence>
<feature type="transmembrane region" description="Helical" evidence="7">
    <location>
        <begin position="62"/>
        <end position="79"/>
    </location>
</feature>
<accession>A0A7C9KKP2</accession>
<dbReference type="Gene3D" id="3.40.50.12790">
    <property type="entry name" value="FHIPEP family, domain 4"/>
    <property type="match status" value="1"/>
</dbReference>
<feature type="transmembrane region" description="Helical" evidence="7">
    <location>
        <begin position="232"/>
        <end position="260"/>
    </location>
</feature>
<dbReference type="PROSITE" id="PS00994">
    <property type="entry name" value="FHIPEP"/>
    <property type="match status" value="1"/>
</dbReference>
<dbReference type="Gene3D" id="3.40.30.60">
    <property type="entry name" value="FHIPEP family, domain 1"/>
    <property type="match status" value="1"/>
</dbReference>
<keyword evidence="5 7" id="KW-1133">Transmembrane helix</keyword>